<evidence type="ECO:0000313" key="1">
    <source>
        <dbReference type="EMBL" id="AEL97984.1"/>
    </source>
</evidence>
<keyword evidence="2" id="KW-1185">Reference proteome</keyword>
<dbReference type="EMBL" id="JN412589">
    <property type="protein sequence ID" value="AEL97984.1"/>
    <property type="molecule type" value="Genomic_DNA"/>
</dbReference>
<gene>
    <name evidence="1" type="primary">75</name>
    <name evidence="1" type="ORF">PATIENCE_75</name>
</gene>
<evidence type="ECO:0000313" key="2">
    <source>
        <dbReference type="Proteomes" id="UP000000694"/>
    </source>
</evidence>
<dbReference type="RefSeq" id="YP_009012215.1">
    <property type="nucleotide sequence ID" value="NC_023691.1"/>
</dbReference>
<sequence length="174" mass="20776">MAVPGDLHWERIEAGLYRTMFWANGYKYEISKDDYYANTWRVYYKWHKDSTKKWRQLTRYGRSFTTLKEAKRYAVAHNMHPRMRYKFFGRATKDNPNIKGYAGVKYVLSRYEGYLMFGEVDKKGQRKSNSLYGYEFISPEKYWPKKKERISLSGQMEQIAKAAKAVQAATERIL</sequence>
<organism evidence="1 2">
    <name type="scientific">Mycobacterium phage Patience</name>
    <dbReference type="NCBI Taxonomy" id="1074308"/>
    <lineage>
        <taxon>Viruses</taxon>
        <taxon>Duplodnaviria</taxon>
        <taxon>Heunggongvirae</taxon>
        <taxon>Uroviricota</taxon>
        <taxon>Caudoviricetes</taxon>
        <taxon>Patiencevirus</taxon>
        <taxon>Patiencevirus patience</taxon>
    </lineage>
</organism>
<dbReference type="GeneID" id="18559590"/>
<proteinExistence type="predicted"/>
<dbReference type="KEGG" id="vg:18559590"/>
<name>G1JWI6_9CAUD</name>
<protein>
    <submittedName>
        <fullName evidence="1">Uncharacterized protein</fullName>
    </submittedName>
</protein>
<accession>G1JWI6</accession>
<dbReference type="Proteomes" id="UP000000694">
    <property type="component" value="Segment"/>
</dbReference>
<reference evidence="1 2" key="1">
    <citation type="journal article" date="2012" name="J. Virol.">
        <title>Complete Genome Sequences of 138 Mycobacteriophages.</title>
        <authorList>
            <consortium name="the Science Education Alliance Phage Hunters Advancing Genomics and Evolutionary Science Program"/>
            <consortium name="the KwaZulu-Natal Research Institute for Tuberculosis and HIV Mycobacterial Genetics Course Students"/>
            <consortium name="the Phage Hunters Integrating Research and Education Program"/>
            <person name="Hatfull G.F."/>
        </authorList>
    </citation>
    <scope>NUCLEOTIDE SEQUENCE [LARGE SCALE GENOMIC DNA]</scope>
</reference>